<proteinExistence type="predicted"/>
<dbReference type="AlphaFoldDB" id="A0A6J6FXB3"/>
<organism evidence="2">
    <name type="scientific">freshwater metagenome</name>
    <dbReference type="NCBI Taxonomy" id="449393"/>
    <lineage>
        <taxon>unclassified sequences</taxon>
        <taxon>metagenomes</taxon>
        <taxon>ecological metagenomes</taxon>
    </lineage>
</organism>
<sequence>MAFASTLSRDNRTSFGLPLEPEVLISNARSGWTGACQGDPSSRRWRSMRNVSSSVRISAAGRQRSSRRSC</sequence>
<feature type="region of interest" description="Disordered" evidence="1">
    <location>
        <begin position="33"/>
        <end position="70"/>
    </location>
</feature>
<accession>A0A6J6FXB3</accession>
<reference evidence="2" key="1">
    <citation type="submission" date="2020-05" db="EMBL/GenBank/DDBJ databases">
        <authorList>
            <person name="Chiriac C."/>
            <person name="Salcher M."/>
            <person name="Ghai R."/>
            <person name="Kavagutti S V."/>
        </authorList>
    </citation>
    <scope>NUCLEOTIDE SEQUENCE</scope>
</reference>
<evidence type="ECO:0000313" key="2">
    <source>
        <dbReference type="EMBL" id="CAB4593000.1"/>
    </source>
</evidence>
<dbReference type="EMBL" id="CAEZSR010000247">
    <property type="protein sequence ID" value="CAB4593000.1"/>
    <property type="molecule type" value="Genomic_DNA"/>
</dbReference>
<evidence type="ECO:0000256" key="1">
    <source>
        <dbReference type="SAM" id="MobiDB-lite"/>
    </source>
</evidence>
<protein>
    <submittedName>
        <fullName evidence="2">Unannotated protein</fullName>
    </submittedName>
</protein>
<gene>
    <name evidence="2" type="ORF">UFOPK1493_03846</name>
</gene>
<name>A0A6J6FXB3_9ZZZZ</name>